<reference evidence="1" key="1">
    <citation type="submission" date="2023-08" db="EMBL/GenBank/DDBJ databases">
        <title>Functional and genomic diversity of the sorghum phyllosphere microbiome.</title>
        <authorList>
            <person name="Shade A."/>
        </authorList>
    </citation>
    <scope>NUCLEOTIDE SEQUENCE</scope>
    <source>
        <strain evidence="1">SORGH_AS_0974</strain>
    </source>
</reference>
<evidence type="ECO:0000313" key="2">
    <source>
        <dbReference type="Proteomes" id="UP001255601"/>
    </source>
</evidence>
<evidence type="ECO:0000313" key="1">
    <source>
        <dbReference type="EMBL" id="MDR6100572.1"/>
    </source>
</evidence>
<gene>
    <name evidence="1" type="ORF">QE369_000750</name>
</gene>
<dbReference type="RefSeq" id="WP_309769622.1">
    <property type="nucleotide sequence ID" value="NZ_JAVIZC010000001.1"/>
</dbReference>
<organism evidence="1 2">
    <name type="scientific">Agrobacterium larrymoorei</name>
    <dbReference type="NCBI Taxonomy" id="160699"/>
    <lineage>
        <taxon>Bacteria</taxon>
        <taxon>Pseudomonadati</taxon>
        <taxon>Pseudomonadota</taxon>
        <taxon>Alphaproteobacteria</taxon>
        <taxon>Hyphomicrobiales</taxon>
        <taxon>Rhizobiaceae</taxon>
        <taxon>Rhizobium/Agrobacterium group</taxon>
        <taxon>Agrobacterium</taxon>
    </lineage>
</organism>
<protein>
    <submittedName>
        <fullName evidence="1">Uncharacterized protein</fullName>
    </submittedName>
</protein>
<name>A0AAJ2ETN5_9HYPH</name>
<comment type="caution">
    <text evidence="1">The sequence shown here is derived from an EMBL/GenBank/DDBJ whole genome shotgun (WGS) entry which is preliminary data.</text>
</comment>
<proteinExistence type="predicted"/>
<accession>A0AAJ2ETN5</accession>
<dbReference type="AlphaFoldDB" id="A0AAJ2ETN5"/>
<sequence length="154" mass="17686">MPTLYESYATKICRFAELVPDAYDTYLLNEIVLALPLAEAHAALDEVELESLPCLGEGLTLNAHMQANFFNVIGAASRELWETTKPFLIARKYLERLEGWRDWRTLAVYLEQEHLEPVMVFRNTPMSITGKPGDYYVADIRVLCGREQPFVWSK</sequence>
<dbReference type="EMBL" id="JAVIZC010000001">
    <property type="protein sequence ID" value="MDR6100572.1"/>
    <property type="molecule type" value="Genomic_DNA"/>
</dbReference>
<dbReference type="Proteomes" id="UP001255601">
    <property type="component" value="Unassembled WGS sequence"/>
</dbReference>